<organism evidence="3 4">
    <name type="scientific">Maribacter dokdonensis</name>
    <dbReference type="NCBI Taxonomy" id="320912"/>
    <lineage>
        <taxon>Bacteria</taxon>
        <taxon>Pseudomonadati</taxon>
        <taxon>Bacteroidota</taxon>
        <taxon>Flavobacteriia</taxon>
        <taxon>Flavobacteriales</taxon>
        <taxon>Flavobacteriaceae</taxon>
        <taxon>Maribacter</taxon>
    </lineage>
</organism>
<dbReference type="EMBL" id="LT629754">
    <property type="protein sequence ID" value="SDS15118.1"/>
    <property type="molecule type" value="Genomic_DNA"/>
</dbReference>
<keyword evidence="1" id="KW-0812">Transmembrane</keyword>
<accession>A0ABY0U6I6</accession>
<evidence type="ECO:0000313" key="3">
    <source>
        <dbReference type="EMBL" id="SDS15118.1"/>
    </source>
</evidence>
<reference evidence="3 4" key="1">
    <citation type="submission" date="2016-10" db="EMBL/GenBank/DDBJ databases">
        <authorList>
            <person name="Varghese N."/>
            <person name="Submissions S."/>
        </authorList>
    </citation>
    <scope>NUCLEOTIDE SEQUENCE [LARGE SCALE GENOMIC DNA]</scope>
    <source>
        <strain evidence="3 4">MAR_2009_60</strain>
    </source>
</reference>
<gene>
    <name evidence="3" type="ORF">SAMN05192545_0865</name>
</gene>
<dbReference type="Proteomes" id="UP000199574">
    <property type="component" value="Chromosome I"/>
</dbReference>
<feature type="domain" description="Inner membrane protein YgaP-like transmembrane" evidence="2">
    <location>
        <begin position="29"/>
        <end position="94"/>
    </location>
</feature>
<proteinExistence type="predicted"/>
<evidence type="ECO:0000259" key="2">
    <source>
        <dbReference type="Pfam" id="PF11127"/>
    </source>
</evidence>
<keyword evidence="1" id="KW-1133">Transmembrane helix</keyword>
<name>A0ABY0U6I6_9FLAO</name>
<feature type="transmembrane region" description="Helical" evidence="1">
    <location>
        <begin position="63"/>
        <end position="87"/>
    </location>
</feature>
<keyword evidence="4" id="KW-1185">Reference proteome</keyword>
<evidence type="ECO:0000256" key="1">
    <source>
        <dbReference type="SAM" id="Phobius"/>
    </source>
</evidence>
<dbReference type="Pfam" id="PF11127">
    <property type="entry name" value="YgaP-like_TM"/>
    <property type="match status" value="1"/>
</dbReference>
<dbReference type="InterPro" id="IPR021309">
    <property type="entry name" value="YgaP-like_TM"/>
</dbReference>
<keyword evidence="1" id="KW-0472">Membrane</keyword>
<evidence type="ECO:0000313" key="4">
    <source>
        <dbReference type="Proteomes" id="UP000199574"/>
    </source>
</evidence>
<sequence>MTIAFGIGLKTYDNITYNNTLKTIKTNIMKKNMGSTDRFIRLFIAVALLTTFYTDTVTGTLGYIMAAVAGVLILTTFISFCPLYSLLGINTCKMRK</sequence>
<feature type="transmembrane region" description="Helical" evidence="1">
    <location>
        <begin position="39"/>
        <end position="57"/>
    </location>
</feature>
<protein>
    <recommendedName>
        <fullName evidence="2">Inner membrane protein YgaP-like transmembrane domain-containing protein</fullName>
    </recommendedName>
</protein>